<dbReference type="InterPro" id="IPR014015">
    <property type="entry name" value="Helicase_SF3_DNA-vir"/>
</dbReference>
<dbReference type="InterPro" id="IPR027417">
    <property type="entry name" value="P-loop_NTPase"/>
</dbReference>
<evidence type="ECO:0000313" key="5">
    <source>
        <dbReference type="EMBL" id="QHS80789.1"/>
    </source>
</evidence>
<feature type="domain" description="SF3 helicase" evidence="4">
    <location>
        <begin position="657"/>
        <end position="832"/>
    </location>
</feature>
<name>A0A6C0ALW7_9ZZZZ</name>
<dbReference type="InterPro" id="IPR051620">
    <property type="entry name" value="ORF904-like_C"/>
</dbReference>
<organism evidence="5">
    <name type="scientific">viral metagenome</name>
    <dbReference type="NCBI Taxonomy" id="1070528"/>
    <lineage>
        <taxon>unclassified sequences</taxon>
        <taxon>metagenomes</taxon>
        <taxon>organismal metagenomes</taxon>
    </lineage>
</organism>
<protein>
    <recommendedName>
        <fullName evidence="4">SF3 helicase domain-containing protein</fullName>
    </recommendedName>
</protein>
<keyword evidence="1" id="KW-0547">Nucleotide-binding</keyword>
<dbReference type="PANTHER" id="PTHR35372">
    <property type="entry name" value="ATP BINDING PROTEIN-RELATED"/>
    <property type="match status" value="1"/>
</dbReference>
<dbReference type="InterPro" id="IPR045455">
    <property type="entry name" value="NrS-1_pol-like_helicase"/>
</dbReference>
<keyword evidence="2" id="KW-0378">Hydrolase</keyword>
<dbReference type="SUPFAM" id="SSF52540">
    <property type="entry name" value="P-loop containing nucleoside triphosphate hydrolases"/>
    <property type="match status" value="1"/>
</dbReference>
<dbReference type="NCBIfam" id="TIGR01613">
    <property type="entry name" value="primase_Cterm"/>
    <property type="match status" value="1"/>
</dbReference>
<dbReference type="GO" id="GO:0016787">
    <property type="term" value="F:hydrolase activity"/>
    <property type="evidence" value="ECO:0007669"/>
    <property type="project" value="UniProtKB-KW"/>
</dbReference>
<dbReference type="Pfam" id="PF08706">
    <property type="entry name" value="D5_N"/>
    <property type="match status" value="1"/>
</dbReference>
<dbReference type="AlphaFoldDB" id="A0A6C0ALW7"/>
<accession>A0A6C0ALW7</accession>
<dbReference type="Gene3D" id="3.40.50.300">
    <property type="entry name" value="P-loop containing nucleotide triphosphate hydrolases"/>
    <property type="match status" value="1"/>
</dbReference>
<keyword evidence="3" id="KW-0067">ATP-binding</keyword>
<evidence type="ECO:0000256" key="1">
    <source>
        <dbReference type="ARBA" id="ARBA00022741"/>
    </source>
</evidence>
<reference evidence="5" key="1">
    <citation type="journal article" date="2020" name="Nature">
        <title>Giant virus diversity and host interactions through global metagenomics.</title>
        <authorList>
            <person name="Schulz F."/>
            <person name="Roux S."/>
            <person name="Paez-Espino D."/>
            <person name="Jungbluth S."/>
            <person name="Walsh D.A."/>
            <person name="Denef V.J."/>
            <person name="McMahon K.D."/>
            <person name="Konstantinidis K.T."/>
            <person name="Eloe-Fadrosh E.A."/>
            <person name="Kyrpides N.C."/>
            <person name="Woyke T."/>
        </authorList>
    </citation>
    <scope>NUCLEOTIDE SEQUENCE</scope>
    <source>
        <strain evidence="5">GVMAG-S-1091796-13</strain>
    </source>
</reference>
<dbReference type="PROSITE" id="PS51206">
    <property type="entry name" value="SF3_HELICASE_1"/>
    <property type="match status" value="1"/>
</dbReference>
<dbReference type="InterPro" id="IPR006500">
    <property type="entry name" value="Helicase_put_C_phage/plasmid"/>
</dbReference>
<dbReference type="GO" id="GO:0005524">
    <property type="term" value="F:ATP binding"/>
    <property type="evidence" value="ECO:0007669"/>
    <property type="project" value="UniProtKB-KW"/>
</dbReference>
<evidence type="ECO:0000256" key="2">
    <source>
        <dbReference type="ARBA" id="ARBA00022801"/>
    </source>
</evidence>
<evidence type="ECO:0000256" key="3">
    <source>
        <dbReference type="ARBA" id="ARBA00022840"/>
    </source>
</evidence>
<dbReference type="PANTHER" id="PTHR35372:SF2">
    <property type="entry name" value="SF3 HELICASE DOMAIN-CONTAINING PROTEIN"/>
    <property type="match status" value="1"/>
</dbReference>
<dbReference type="InterPro" id="IPR014818">
    <property type="entry name" value="Phage/plasmid_primase_P4_C"/>
</dbReference>
<proteinExistence type="predicted"/>
<evidence type="ECO:0000259" key="4">
    <source>
        <dbReference type="PROSITE" id="PS51206"/>
    </source>
</evidence>
<dbReference type="Pfam" id="PF19263">
    <property type="entry name" value="DUF5906"/>
    <property type="match status" value="1"/>
</dbReference>
<dbReference type="EMBL" id="MN740719">
    <property type="protein sequence ID" value="QHS80789.1"/>
    <property type="molecule type" value="Genomic_DNA"/>
</dbReference>
<sequence>MSNFDIKYYKIKSNALKHLNENSILCNKNITSYFILGNYQEFLNLILLSETKDYYEYISSKSPVNLFFDIEIYKDTSVYFDNPESLIDIIINKITEYIGSNYNIKIIILESHDIDKKKSFHIIFKITDHNNTEVLFENVTILKNIYKLFNFGSIRDSNKKYIIDPSVYREGLFRTIYSSKYNENRPLVKCGLSDDFDDIETFICFKQDNFTLFNHDINNNIDENRIEEIIDINTDDFNEFNEVVNIPEDLNQDDKTTICKFVQKEYHHFPNRIRDVFIDQIHNCIVVALIEKYCPFLDREHRGNNQYIVIDTSSSKQKCHNTECNEDKYNEIRLENYPKELNEIIKKCLKINQQELDLIDHAIIECKNYINDNFDNGVKEVLFDKKEMIFRGNVADKSLVGILKGKCPECNVEHQISDNGYCLKCKVCSSVFPKNQVIPLDDRYKHLHNFWMNYNQLVNHGTINNIINIYNNNGEQDFSCDIKLDNNIFKNKEVTNIINQVLDGHKITMISKLIFTINKDFVYSRNNWYFFNGAIWRCDSDNIEMKKCIIDLSKMFDKIKTFYDNKYTDETTINLNKNIKSLINKFHKPGYQDDIIKGAKIYNNNELFISNLNSKKHLVPFTNGVFDLLENKFRQTKKEDYINLTVNYEYKTQENPEVRTFLEQVIPNKGVRDYVLKKMSECLNGDIPNTYFLMFIGDTGANGKSQLLNLMKLAMGDFGEKVEVTLLTRKRNNANEANTEKIKLMHKRFAFLSEPEDGEKINIGLLKELTGSEEIVARGLYQEAMSFVMEAKLFLACNELPEIKGEDTALWRRIRVIDFPSRFLDDPKEANEYKIDRTLPSRMREDITWRQTFIKILLDYYFMDVKEPLEVQVKTNEYRQENNDFYNWMDENIEKNKNGILKLKDICLLYTGKPKIPPRMSNKIKLEIEKWIKEKHKDITFQYKDSYLNGERYRGWSGLNIKNDDDI</sequence>